<dbReference type="Gene3D" id="1.10.1740.10">
    <property type="match status" value="1"/>
</dbReference>
<dbReference type="Pfam" id="PF04542">
    <property type="entry name" value="Sigma70_r2"/>
    <property type="match status" value="1"/>
</dbReference>
<keyword evidence="2" id="KW-0805">Transcription regulation</keyword>
<dbReference type="InterPro" id="IPR007627">
    <property type="entry name" value="RNA_pol_sigma70_r2"/>
</dbReference>
<gene>
    <name evidence="7" type="ORF">HNQ96_004733</name>
</gene>
<dbReference type="CDD" id="cd06171">
    <property type="entry name" value="Sigma70_r4"/>
    <property type="match status" value="1"/>
</dbReference>
<dbReference type="SUPFAM" id="SSF88946">
    <property type="entry name" value="Sigma2 domain of RNA polymerase sigma factors"/>
    <property type="match status" value="1"/>
</dbReference>
<keyword evidence="4" id="KW-0804">Transcription</keyword>
<protein>
    <submittedName>
        <fullName evidence="7">RNA polymerase sigma-70 factor (ECF subfamily)</fullName>
    </submittedName>
</protein>
<evidence type="ECO:0000259" key="6">
    <source>
        <dbReference type="Pfam" id="PF08281"/>
    </source>
</evidence>
<comment type="caution">
    <text evidence="7">The sequence shown here is derived from an EMBL/GenBank/DDBJ whole genome shotgun (WGS) entry which is preliminary data.</text>
</comment>
<evidence type="ECO:0000256" key="1">
    <source>
        <dbReference type="ARBA" id="ARBA00010641"/>
    </source>
</evidence>
<comment type="similarity">
    <text evidence="1">Belongs to the sigma-70 factor family. ECF subfamily.</text>
</comment>
<dbReference type="Proteomes" id="UP000532373">
    <property type="component" value="Unassembled WGS sequence"/>
</dbReference>
<dbReference type="AlphaFoldDB" id="A0A8E2BDM7"/>
<dbReference type="GO" id="GO:0003677">
    <property type="term" value="F:DNA binding"/>
    <property type="evidence" value="ECO:0007669"/>
    <property type="project" value="InterPro"/>
</dbReference>
<keyword evidence="3" id="KW-0731">Sigma factor</keyword>
<name>A0A8E2BDM7_9HYPH</name>
<dbReference type="InterPro" id="IPR014284">
    <property type="entry name" value="RNA_pol_sigma-70_dom"/>
</dbReference>
<dbReference type="GO" id="GO:0016987">
    <property type="term" value="F:sigma factor activity"/>
    <property type="evidence" value="ECO:0007669"/>
    <property type="project" value="UniProtKB-KW"/>
</dbReference>
<dbReference type="InterPro" id="IPR036388">
    <property type="entry name" value="WH-like_DNA-bd_sf"/>
</dbReference>
<dbReference type="Pfam" id="PF08281">
    <property type="entry name" value="Sigma70_r4_2"/>
    <property type="match status" value="1"/>
</dbReference>
<evidence type="ECO:0000313" key="7">
    <source>
        <dbReference type="EMBL" id="MBB6468846.1"/>
    </source>
</evidence>
<dbReference type="NCBIfam" id="TIGR02937">
    <property type="entry name" value="sigma70-ECF"/>
    <property type="match status" value="1"/>
</dbReference>
<feature type="domain" description="RNA polymerase sigma factor 70 region 4 type 2" evidence="6">
    <location>
        <begin position="163"/>
        <end position="215"/>
    </location>
</feature>
<dbReference type="EMBL" id="JACHGI010000012">
    <property type="protein sequence ID" value="MBB6468846.1"/>
    <property type="molecule type" value="Genomic_DNA"/>
</dbReference>
<dbReference type="SUPFAM" id="SSF88659">
    <property type="entry name" value="Sigma3 and sigma4 domains of RNA polymerase sigma factors"/>
    <property type="match status" value="1"/>
</dbReference>
<accession>A0A8E2BDM7</accession>
<reference evidence="7 8" key="1">
    <citation type="submission" date="2020-08" db="EMBL/GenBank/DDBJ databases">
        <title>Genomic Encyclopedia of Type Strains, Phase IV (KMG-IV): sequencing the most valuable type-strain genomes for metagenomic binning, comparative biology and taxonomic classification.</title>
        <authorList>
            <person name="Goeker M."/>
        </authorList>
    </citation>
    <scope>NUCLEOTIDE SEQUENCE [LARGE SCALE GENOMIC DNA]</scope>
    <source>
        <strain evidence="7 8">DSM 17454</strain>
    </source>
</reference>
<dbReference type="InterPro" id="IPR039425">
    <property type="entry name" value="RNA_pol_sigma-70-like"/>
</dbReference>
<evidence type="ECO:0000256" key="3">
    <source>
        <dbReference type="ARBA" id="ARBA00023082"/>
    </source>
</evidence>
<evidence type="ECO:0000259" key="5">
    <source>
        <dbReference type="Pfam" id="PF04542"/>
    </source>
</evidence>
<dbReference type="PANTHER" id="PTHR43133:SF62">
    <property type="entry name" value="RNA POLYMERASE SIGMA FACTOR SIGZ"/>
    <property type="match status" value="1"/>
</dbReference>
<dbReference type="Gene3D" id="1.10.10.10">
    <property type="entry name" value="Winged helix-like DNA-binding domain superfamily/Winged helix DNA-binding domain"/>
    <property type="match status" value="1"/>
</dbReference>
<dbReference type="InterPro" id="IPR013325">
    <property type="entry name" value="RNA_pol_sigma_r2"/>
</dbReference>
<dbReference type="GO" id="GO:0006352">
    <property type="term" value="P:DNA-templated transcription initiation"/>
    <property type="evidence" value="ECO:0007669"/>
    <property type="project" value="InterPro"/>
</dbReference>
<organism evidence="7 8">
    <name type="scientific">Aminobacter carboxidus</name>
    <dbReference type="NCBI Taxonomy" id="376165"/>
    <lineage>
        <taxon>Bacteria</taxon>
        <taxon>Pseudomonadati</taxon>
        <taxon>Pseudomonadota</taxon>
        <taxon>Alphaproteobacteria</taxon>
        <taxon>Hyphomicrobiales</taxon>
        <taxon>Phyllobacteriaceae</taxon>
        <taxon>Aminobacter</taxon>
    </lineage>
</organism>
<evidence type="ECO:0000313" key="8">
    <source>
        <dbReference type="Proteomes" id="UP000532373"/>
    </source>
</evidence>
<feature type="domain" description="RNA polymerase sigma-70 region 2" evidence="5">
    <location>
        <begin position="66"/>
        <end position="134"/>
    </location>
</feature>
<evidence type="ECO:0000256" key="4">
    <source>
        <dbReference type="ARBA" id="ARBA00023163"/>
    </source>
</evidence>
<dbReference type="InterPro" id="IPR013249">
    <property type="entry name" value="RNA_pol_sigma70_r4_t2"/>
</dbReference>
<evidence type="ECO:0000256" key="2">
    <source>
        <dbReference type="ARBA" id="ARBA00023015"/>
    </source>
</evidence>
<dbReference type="PANTHER" id="PTHR43133">
    <property type="entry name" value="RNA POLYMERASE ECF-TYPE SIGMA FACTO"/>
    <property type="match status" value="1"/>
</dbReference>
<sequence length="226" mass="25396">MDTFVPISALAWQKRTMVGHWRSAPRHCELGSLSMRRKTDADRTPDMVALLCAVGARRDLDAYEALFRHFAPRVKAYMARLGGDGQLAEELMQETMIAVWNKADRFDPSKGAVSTWIFTIARNLRIDAFRREKRPDFDPNDPAFVPDDAALADAELDAREVSEQLHEAIAALPEEQAALLKLSFFEDQSHSAIATRLNLPLGTVKSRMRLAFEKLRTALAHFGDVS</sequence>
<dbReference type="InterPro" id="IPR013324">
    <property type="entry name" value="RNA_pol_sigma_r3/r4-like"/>
</dbReference>
<proteinExistence type="inferred from homology"/>